<evidence type="ECO:0000313" key="2">
    <source>
        <dbReference type="EMBL" id="CAD9813794.1"/>
    </source>
</evidence>
<organism evidence="2">
    <name type="scientific">Attheya septentrionalis</name>
    <dbReference type="NCBI Taxonomy" id="420275"/>
    <lineage>
        <taxon>Eukaryota</taxon>
        <taxon>Sar</taxon>
        <taxon>Stramenopiles</taxon>
        <taxon>Ochrophyta</taxon>
        <taxon>Bacillariophyta</taxon>
        <taxon>Coscinodiscophyceae</taxon>
        <taxon>Chaetocerotophycidae</taxon>
        <taxon>Chaetocerotales</taxon>
        <taxon>Attheyaceae</taxon>
        <taxon>Attheya</taxon>
    </lineage>
</organism>
<proteinExistence type="predicted"/>
<protein>
    <submittedName>
        <fullName evidence="2">Uncharacterized protein</fullName>
    </submittedName>
</protein>
<keyword evidence="1" id="KW-0812">Transmembrane</keyword>
<accession>A0A7S2XKP0</accession>
<sequence>MIHKYFMGGVRVTAMMCAIMAAVLAPMERSTVALKRRGGSMLWWSCAPIDLVKTGTRTTRTILVVDAPEDCPFPTKNARVLLLLIKRKFIKKAKTTIVRQRYIKHFF</sequence>
<feature type="transmembrane region" description="Helical" evidence="1">
    <location>
        <begin position="6"/>
        <end position="27"/>
    </location>
</feature>
<dbReference type="EMBL" id="HBHQ01008419">
    <property type="protein sequence ID" value="CAD9813794.1"/>
    <property type="molecule type" value="Transcribed_RNA"/>
</dbReference>
<gene>
    <name evidence="2" type="ORF">ASEP1449_LOCUS5619</name>
</gene>
<name>A0A7S2XKP0_9STRA</name>
<keyword evidence="1" id="KW-0472">Membrane</keyword>
<evidence type="ECO:0000256" key="1">
    <source>
        <dbReference type="SAM" id="Phobius"/>
    </source>
</evidence>
<keyword evidence="1" id="KW-1133">Transmembrane helix</keyword>
<reference evidence="2" key="1">
    <citation type="submission" date="2021-01" db="EMBL/GenBank/DDBJ databases">
        <authorList>
            <person name="Corre E."/>
            <person name="Pelletier E."/>
            <person name="Niang G."/>
            <person name="Scheremetjew M."/>
            <person name="Finn R."/>
            <person name="Kale V."/>
            <person name="Holt S."/>
            <person name="Cochrane G."/>
            <person name="Meng A."/>
            <person name="Brown T."/>
            <person name="Cohen L."/>
        </authorList>
    </citation>
    <scope>NUCLEOTIDE SEQUENCE</scope>
    <source>
        <strain evidence="2">CCMP2084</strain>
    </source>
</reference>
<dbReference type="AlphaFoldDB" id="A0A7S2XKP0"/>